<reference evidence="2" key="1">
    <citation type="submission" date="2023-07" db="EMBL/GenBank/DDBJ databases">
        <authorList>
            <person name="Haufschild T."/>
            <person name="Kallscheuer N."/>
            <person name="Hammer J."/>
            <person name="Kohn T."/>
            <person name="Kabuu M."/>
            <person name="Jogler M."/>
            <person name="Wohfarth N."/>
            <person name="Heuer A."/>
            <person name="Rohde M."/>
            <person name="van Teeseling M.C.F."/>
            <person name="Jogler C."/>
        </authorList>
    </citation>
    <scope>NUCLEOTIDE SEQUENCE</scope>
    <source>
        <strain evidence="2">Strain 138</strain>
        <strain evidence="3">Strain 318</strain>
    </source>
</reference>
<sequence>MRGLVTLALIGALAVPELSAQVVPFQEWPIEWGGRPRDPYVAQDGIVYFAGQAGNYVGRLDPRTGQTRRYELPPNTNPHTVVAGPDNHIWIAGNRNATIGRLNPASGDIRWYQMGDSTVRDPHTMVFDRNGNLWFTAQNSGVVGHMNVQSGAIRFVRVGPNTRPYGIELNSRGEVWFNLFGTNKIGRINPQTYELTTYDLPHERARGRRIAITPDDVVWYTDYTRGMLGRVDPRTGRVTEIPLPGGAASLPYGMGSDDKGRIWVTESGTKGAILQGYDPGTGRFFGRTLIGREDNNTIRHMMFDRRTGLLWFGTDQGTIGRAEVSRAQTAM</sequence>
<dbReference type="PANTHER" id="PTHR40274:SF3">
    <property type="entry name" value="VIRGINIAMYCIN B LYASE"/>
    <property type="match status" value="1"/>
</dbReference>
<dbReference type="Proteomes" id="UP001229955">
    <property type="component" value="Chromosome"/>
</dbReference>
<dbReference type="EMBL" id="CP130612">
    <property type="protein sequence ID" value="WKW13440.1"/>
    <property type="molecule type" value="Genomic_DNA"/>
</dbReference>
<evidence type="ECO:0000313" key="3">
    <source>
        <dbReference type="EMBL" id="WKW16347.1"/>
    </source>
</evidence>
<dbReference type="AlphaFoldDB" id="A0AA49Q6U5"/>
<dbReference type="EMBL" id="CP130613">
    <property type="protein sequence ID" value="WKW16347.1"/>
    <property type="molecule type" value="Genomic_DNA"/>
</dbReference>
<dbReference type="PANTHER" id="PTHR40274">
    <property type="entry name" value="VIRGINIAMYCIN B LYASE"/>
    <property type="match status" value="1"/>
</dbReference>
<evidence type="ECO:0000313" key="4">
    <source>
        <dbReference type="Proteomes" id="UP001229955"/>
    </source>
</evidence>
<evidence type="ECO:0000313" key="2">
    <source>
        <dbReference type="EMBL" id="WKW13440.1"/>
    </source>
</evidence>
<feature type="signal peptide" evidence="1">
    <location>
        <begin position="1"/>
        <end position="20"/>
    </location>
</feature>
<dbReference type="KEGG" id="pspc:Strain318_002760"/>
<feature type="chain" id="PRO_5041452960" description="Lyase" evidence="1">
    <location>
        <begin position="21"/>
        <end position="331"/>
    </location>
</feature>
<evidence type="ECO:0000256" key="1">
    <source>
        <dbReference type="SAM" id="SignalP"/>
    </source>
</evidence>
<evidence type="ECO:0008006" key="5">
    <source>
        <dbReference type="Google" id="ProtNLM"/>
    </source>
</evidence>
<keyword evidence="1" id="KW-0732">Signal</keyword>
<protein>
    <recommendedName>
        <fullName evidence="5">Lyase</fullName>
    </recommendedName>
</protein>
<dbReference type="InterPro" id="IPR051344">
    <property type="entry name" value="Vgb"/>
</dbReference>
<dbReference type="Gene3D" id="2.130.10.10">
    <property type="entry name" value="YVTN repeat-like/Quinoprotein amine dehydrogenase"/>
    <property type="match status" value="2"/>
</dbReference>
<organism evidence="2">
    <name type="scientific">Pseudogemmatithrix spongiicola</name>
    <dbReference type="NCBI Taxonomy" id="3062599"/>
    <lineage>
        <taxon>Bacteria</taxon>
        <taxon>Pseudomonadati</taxon>
        <taxon>Gemmatimonadota</taxon>
        <taxon>Gemmatimonadia</taxon>
        <taxon>Gemmatimonadales</taxon>
        <taxon>Gemmatimonadaceae</taxon>
        <taxon>Pseudogemmatithrix</taxon>
    </lineage>
</organism>
<name>A0AA49Q6U5_9BACT</name>
<accession>A0AA49Q6U5</accession>
<dbReference type="Pfam" id="PF24684">
    <property type="entry name" value="Vgb_lyase"/>
    <property type="match status" value="1"/>
</dbReference>
<dbReference type="SUPFAM" id="SSF101898">
    <property type="entry name" value="NHL repeat"/>
    <property type="match status" value="1"/>
</dbReference>
<dbReference type="RefSeq" id="WP_367886296.1">
    <property type="nucleotide sequence ID" value="NZ_CP130612.1"/>
</dbReference>
<accession>A0AA49Q8P4</accession>
<keyword evidence="4" id="KW-1185">Reference proteome</keyword>
<gene>
    <name evidence="2" type="ORF">Strain138_002760</name>
    <name evidence="3" type="ORF">Strain318_002760</name>
</gene>
<dbReference type="InterPro" id="IPR015943">
    <property type="entry name" value="WD40/YVTN_repeat-like_dom_sf"/>
</dbReference>
<proteinExistence type="predicted"/>